<dbReference type="InterPro" id="IPR000210">
    <property type="entry name" value="BTB/POZ_dom"/>
</dbReference>
<feature type="domain" description="BTB" evidence="2">
    <location>
        <begin position="43"/>
        <end position="93"/>
    </location>
</feature>
<keyword evidence="4" id="KW-1185">Reference proteome</keyword>
<keyword evidence="1" id="KW-0732">Signal</keyword>
<gene>
    <name evidence="3" type="ORF">AOQ84DRAFT_403051</name>
</gene>
<dbReference type="OrthoDB" id="194443at2759"/>
<dbReference type="PANTHER" id="PTHR47843">
    <property type="entry name" value="BTB DOMAIN-CONTAINING PROTEIN-RELATED"/>
    <property type="match status" value="1"/>
</dbReference>
<feature type="chain" id="PRO_5034904280" description="BTB domain-containing protein" evidence="1">
    <location>
        <begin position="20"/>
        <end position="236"/>
    </location>
</feature>
<dbReference type="InterPro" id="IPR011333">
    <property type="entry name" value="SKP1/BTB/POZ_sf"/>
</dbReference>
<protein>
    <recommendedName>
        <fullName evidence="2">BTB domain-containing protein</fullName>
    </recommendedName>
</protein>
<dbReference type="Pfam" id="PF00651">
    <property type="entry name" value="BTB"/>
    <property type="match status" value="1"/>
</dbReference>
<dbReference type="Gene3D" id="3.30.710.10">
    <property type="entry name" value="Potassium Channel Kv1.1, Chain A"/>
    <property type="match status" value="1"/>
</dbReference>
<evidence type="ECO:0000313" key="3">
    <source>
        <dbReference type="EMBL" id="OCL01414.1"/>
    </source>
</evidence>
<dbReference type="EMBL" id="KV751136">
    <property type="protein sequence ID" value="OCL01414.1"/>
    <property type="molecule type" value="Genomic_DNA"/>
</dbReference>
<reference evidence="3 4" key="1">
    <citation type="journal article" date="2016" name="Nat. Commun.">
        <title>Ectomycorrhizal ecology is imprinted in the genome of the dominant symbiotic fungus Cenococcum geophilum.</title>
        <authorList>
            <consortium name="DOE Joint Genome Institute"/>
            <person name="Peter M."/>
            <person name="Kohler A."/>
            <person name="Ohm R.A."/>
            <person name="Kuo A."/>
            <person name="Krutzmann J."/>
            <person name="Morin E."/>
            <person name="Arend M."/>
            <person name="Barry K.W."/>
            <person name="Binder M."/>
            <person name="Choi C."/>
            <person name="Clum A."/>
            <person name="Copeland A."/>
            <person name="Grisel N."/>
            <person name="Haridas S."/>
            <person name="Kipfer T."/>
            <person name="LaButti K."/>
            <person name="Lindquist E."/>
            <person name="Lipzen A."/>
            <person name="Maire R."/>
            <person name="Meier B."/>
            <person name="Mihaltcheva S."/>
            <person name="Molinier V."/>
            <person name="Murat C."/>
            <person name="Poggeler S."/>
            <person name="Quandt C.A."/>
            <person name="Sperisen C."/>
            <person name="Tritt A."/>
            <person name="Tisserant E."/>
            <person name="Crous P.W."/>
            <person name="Henrissat B."/>
            <person name="Nehls U."/>
            <person name="Egli S."/>
            <person name="Spatafora J.W."/>
            <person name="Grigoriev I.V."/>
            <person name="Martin F.M."/>
        </authorList>
    </citation>
    <scope>NUCLEOTIDE SEQUENCE [LARGE SCALE GENOMIC DNA]</scope>
    <source>
        <strain evidence="3 4">CBS 207.34</strain>
    </source>
</reference>
<dbReference type="PANTHER" id="PTHR47843:SF2">
    <property type="entry name" value="BTB DOMAIN-CONTAINING PROTEIN"/>
    <property type="match status" value="1"/>
</dbReference>
<dbReference type="CDD" id="cd18186">
    <property type="entry name" value="BTB_POZ_ZBTB_KLHL-like"/>
    <property type="match status" value="1"/>
</dbReference>
<feature type="signal peptide" evidence="1">
    <location>
        <begin position="1"/>
        <end position="19"/>
    </location>
</feature>
<dbReference type="Proteomes" id="UP000250140">
    <property type="component" value="Unassembled WGS sequence"/>
</dbReference>
<accession>A0A8E2JLS3</accession>
<sequence length="236" mass="27908">MRKRYMGPILLTLPVSILSLTGPAIEVVVGPYDATQRTWVLPKALLSYHSFFFRAACEHDFKERLENRVTLPEDIPEIFGLFVQWMYSEDCDIIKHCNYEDGVYNGVRAWVLGDKLRVRGFKNFALRQLHKLLIPLDGNEPLCHIEPIEIRYAYNNTLPESELQRFFLLATAAYWDCGHDKIKYLIKSEDWEDLWEEHRDFRNDLLRNLLSSREVRLARLRRVMGDFEIENKDVRS</sequence>
<evidence type="ECO:0000259" key="2">
    <source>
        <dbReference type="Pfam" id="PF00651"/>
    </source>
</evidence>
<evidence type="ECO:0000256" key="1">
    <source>
        <dbReference type="SAM" id="SignalP"/>
    </source>
</evidence>
<organism evidence="3 4">
    <name type="scientific">Glonium stellatum</name>
    <dbReference type="NCBI Taxonomy" id="574774"/>
    <lineage>
        <taxon>Eukaryota</taxon>
        <taxon>Fungi</taxon>
        <taxon>Dikarya</taxon>
        <taxon>Ascomycota</taxon>
        <taxon>Pezizomycotina</taxon>
        <taxon>Dothideomycetes</taxon>
        <taxon>Pleosporomycetidae</taxon>
        <taxon>Gloniales</taxon>
        <taxon>Gloniaceae</taxon>
        <taxon>Glonium</taxon>
    </lineage>
</organism>
<dbReference type="AlphaFoldDB" id="A0A8E2JLS3"/>
<name>A0A8E2JLS3_9PEZI</name>
<evidence type="ECO:0000313" key="4">
    <source>
        <dbReference type="Proteomes" id="UP000250140"/>
    </source>
</evidence>
<proteinExistence type="predicted"/>
<dbReference type="SUPFAM" id="SSF54695">
    <property type="entry name" value="POZ domain"/>
    <property type="match status" value="1"/>
</dbReference>